<evidence type="ECO:0000313" key="5">
    <source>
        <dbReference type="EMBL" id="OIM20714.1"/>
    </source>
</evidence>
<dbReference type="GO" id="GO:0016887">
    <property type="term" value="F:ATP hydrolysis activity"/>
    <property type="evidence" value="ECO:0007669"/>
    <property type="project" value="InterPro"/>
</dbReference>
<gene>
    <name evidence="5" type="ORF">ATX59_07610</name>
</gene>
<dbReference type="RefSeq" id="WP_071449098.1">
    <property type="nucleotide sequence ID" value="NZ_MLOK01000051.1"/>
</dbReference>
<organism evidence="5 6">
    <name type="scientific">Oenococcus oeni</name>
    <name type="common">Leuconostoc oenos</name>
    <dbReference type="NCBI Taxonomy" id="1247"/>
    <lineage>
        <taxon>Bacteria</taxon>
        <taxon>Bacillati</taxon>
        <taxon>Bacillota</taxon>
        <taxon>Bacilli</taxon>
        <taxon>Lactobacillales</taxon>
        <taxon>Lactobacillaceae</taxon>
        <taxon>Oenococcus</taxon>
    </lineage>
</organism>
<dbReference type="Pfam" id="PF13732">
    <property type="entry name" value="DrrA1-3_C"/>
    <property type="match status" value="1"/>
</dbReference>
<dbReference type="InterPro" id="IPR027417">
    <property type="entry name" value="P-loop_NTPase"/>
</dbReference>
<dbReference type="Pfam" id="PF00005">
    <property type="entry name" value="ABC_tran"/>
    <property type="match status" value="1"/>
</dbReference>
<dbReference type="GO" id="GO:0005524">
    <property type="term" value="F:ATP binding"/>
    <property type="evidence" value="ECO:0007669"/>
    <property type="project" value="UniProtKB-KW"/>
</dbReference>
<feature type="domain" description="ABC transporter" evidence="4">
    <location>
        <begin position="2"/>
        <end position="229"/>
    </location>
</feature>
<dbReference type="PANTHER" id="PTHR42939">
    <property type="entry name" value="ABC TRANSPORTER ATP-BINDING PROTEIN ALBC-RELATED"/>
    <property type="match status" value="1"/>
</dbReference>
<protein>
    <submittedName>
        <fullName evidence="5">Sodium ABC transporter ATP-binding protein</fullName>
    </submittedName>
</protein>
<dbReference type="InterPro" id="IPR051782">
    <property type="entry name" value="ABC_Transporter_VariousFunc"/>
</dbReference>
<reference evidence="5 6" key="1">
    <citation type="journal article" date="2016" name="BMC Genomics">
        <title>Consensus pan-genome assembly of the specialised wine bacterium Oenococcus oeni.</title>
        <authorList>
            <person name="Sternes P.R."/>
            <person name="Borneman A.R."/>
        </authorList>
    </citation>
    <scope>NUCLEOTIDE SEQUENCE [LARGE SCALE GENOMIC DNA]</scope>
    <source>
        <strain evidence="5 6">AWRIB661</strain>
    </source>
</reference>
<dbReference type="Proteomes" id="UP000181728">
    <property type="component" value="Unassembled WGS sequence"/>
</dbReference>
<dbReference type="InterPro" id="IPR003593">
    <property type="entry name" value="AAA+_ATPase"/>
</dbReference>
<dbReference type="InterPro" id="IPR017871">
    <property type="entry name" value="ABC_transporter-like_CS"/>
</dbReference>
<keyword evidence="2" id="KW-0547">Nucleotide-binding</keyword>
<dbReference type="InterPro" id="IPR025302">
    <property type="entry name" value="DrrA1/2-like_C"/>
</dbReference>
<sequence>MLKLEHVSKSFDNLRALVDESWQLDEGQILGLIGQNGAGKSTTFKLILNFIEADSGQITWNQKPIDNQTMNMIGFLPEERGLYPDVKVGDQIMYFAELHGRSKAEIKPKLQDWMDRFDVKGSLNDKVKKLSKGNQQKVQLITALIHEPKLIILDEPFSGLDPVNAQILLDIIVEQKEKGAAIIYSSHDMNNVSSIADKIVMLNRGHVVLNGQTNQVRQSFGRTRVYLESPLTAAELSAIEGVEKVEKFAGGLQISLSDPKVGEQIFKLATKNGYITAFDQQPPTLDQIFRMKIGSDAIKEAESEGLTHE</sequence>
<dbReference type="InterPro" id="IPR003439">
    <property type="entry name" value="ABC_transporter-like_ATP-bd"/>
</dbReference>
<evidence type="ECO:0000313" key="6">
    <source>
        <dbReference type="Proteomes" id="UP000181728"/>
    </source>
</evidence>
<dbReference type="PANTHER" id="PTHR42939:SF1">
    <property type="entry name" value="ABC TRANSPORTER ATP-BINDING PROTEIN ALBC-RELATED"/>
    <property type="match status" value="1"/>
</dbReference>
<dbReference type="AlphaFoldDB" id="A0A6N4A4J7"/>
<evidence type="ECO:0000256" key="1">
    <source>
        <dbReference type="ARBA" id="ARBA00022448"/>
    </source>
</evidence>
<comment type="caution">
    <text evidence="5">The sequence shown here is derived from an EMBL/GenBank/DDBJ whole genome shotgun (WGS) entry which is preliminary data.</text>
</comment>
<dbReference type="SMART" id="SM00382">
    <property type="entry name" value="AAA"/>
    <property type="match status" value="1"/>
</dbReference>
<proteinExistence type="predicted"/>
<dbReference type="SUPFAM" id="SSF52540">
    <property type="entry name" value="P-loop containing nucleoside triphosphate hydrolases"/>
    <property type="match status" value="1"/>
</dbReference>
<name>A0A6N4A4J7_OENOE</name>
<evidence type="ECO:0000256" key="3">
    <source>
        <dbReference type="ARBA" id="ARBA00022840"/>
    </source>
</evidence>
<evidence type="ECO:0000259" key="4">
    <source>
        <dbReference type="PROSITE" id="PS50893"/>
    </source>
</evidence>
<evidence type="ECO:0000256" key="2">
    <source>
        <dbReference type="ARBA" id="ARBA00022741"/>
    </source>
</evidence>
<dbReference type="Gene3D" id="3.40.50.300">
    <property type="entry name" value="P-loop containing nucleotide triphosphate hydrolases"/>
    <property type="match status" value="1"/>
</dbReference>
<dbReference type="PROSITE" id="PS50893">
    <property type="entry name" value="ABC_TRANSPORTER_2"/>
    <property type="match status" value="1"/>
</dbReference>
<accession>A0A6N4A4J7</accession>
<dbReference type="PROSITE" id="PS00211">
    <property type="entry name" value="ABC_TRANSPORTER_1"/>
    <property type="match status" value="1"/>
</dbReference>
<keyword evidence="3 5" id="KW-0067">ATP-binding</keyword>
<keyword evidence="1" id="KW-0813">Transport</keyword>
<dbReference type="EMBL" id="MLOK01000051">
    <property type="protein sequence ID" value="OIM20714.1"/>
    <property type="molecule type" value="Genomic_DNA"/>
</dbReference>